<comment type="caution">
    <text evidence="2">The sequence shown here is derived from an EMBL/GenBank/DDBJ whole genome shotgun (WGS) entry which is preliminary data.</text>
</comment>
<dbReference type="AlphaFoldDB" id="A0A9Q3CRR4"/>
<dbReference type="Proteomes" id="UP000765509">
    <property type="component" value="Unassembled WGS sequence"/>
</dbReference>
<accession>A0A9Q3CRR4</accession>
<name>A0A9Q3CRR4_9BASI</name>
<keyword evidence="3" id="KW-1185">Reference proteome</keyword>
<sequence length="182" mass="20483">MVTFPGPNATVPNQGPKIQPPFRRRTFQLISLAIHGGNQNIIQGPQPPDSAGVGLEISLRIIPRAFSEVIPSFNKLSRNQVFQYSLDNSIGPYRNQSINLYVLGPIGPIYSSTVGIQSHSSISRWPELYWPNSNNTASDPPSMLSLSVFHINWPPFSSWGRFPQLINILIYYYLYFLLLYSS</sequence>
<feature type="transmembrane region" description="Helical" evidence="1">
    <location>
        <begin position="162"/>
        <end position="180"/>
    </location>
</feature>
<proteinExistence type="predicted"/>
<keyword evidence="1" id="KW-0472">Membrane</keyword>
<keyword evidence="1" id="KW-1133">Transmembrane helix</keyword>
<reference evidence="2" key="1">
    <citation type="submission" date="2021-03" db="EMBL/GenBank/DDBJ databases">
        <title>Draft genome sequence of rust myrtle Austropuccinia psidii MF-1, a brazilian biotype.</title>
        <authorList>
            <person name="Quecine M.C."/>
            <person name="Pachon D.M.R."/>
            <person name="Bonatelli M.L."/>
            <person name="Correr F.H."/>
            <person name="Franceschini L.M."/>
            <person name="Leite T.F."/>
            <person name="Margarido G.R.A."/>
            <person name="Almeida C.A."/>
            <person name="Ferrarezi J.A."/>
            <person name="Labate C.A."/>
        </authorList>
    </citation>
    <scope>NUCLEOTIDE SEQUENCE</scope>
    <source>
        <strain evidence="2">MF-1</strain>
    </source>
</reference>
<keyword evidence="1" id="KW-0812">Transmembrane</keyword>
<organism evidence="2 3">
    <name type="scientific">Austropuccinia psidii MF-1</name>
    <dbReference type="NCBI Taxonomy" id="1389203"/>
    <lineage>
        <taxon>Eukaryota</taxon>
        <taxon>Fungi</taxon>
        <taxon>Dikarya</taxon>
        <taxon>Basidiomycota</taxon>
        <taxon>Pucciniomycotina</taxon>
        <taxon>Pucciniomycetes</taxon>
        <taxon>Pucciniales</taxon>
        <taxon>Sphaerophragmiaceae</taxon>
        <taxon>Austropuccinia</taxon>
    </lineage>
</organism>
<protein>
    <submittedName>
        <fullName evidence="2">Uncharacterized protein</fullName>
    </submittedName>
</protein>
<evidence type="ECO:0000256" key="1">
    <source>
        <dbReference type="SAM" id="Phobius"/>
    </source>
</evidence>
<dbReference type="EMBL" id="AVOT02009460">
    <property type="protein sequence ID" value="MBW0488145.1"/>
    <property type="molecule type" value="Genomic_DNA"/>
</dbReference>
<evidence type="ECO:0000313" key="2">
    <source>
        <dbReference type="EMBL" id="MBW0488145.1"/>
    </source>
</evidence>
<gene>
    <name evidence="2" type="ORF">O181_027860</name>
</gene>
<evidence type="ECO:0000313" key="3">
    <source>
        <dbReference type="Proteomes" id="UP000765509"/>
    </source>
</evidence>